<dbReference type="NCBIfam" id="TIGR01730">
    <property type="entry name" value="RND_mfp"/>
    <property type="match status" value="1"/>
</dbReference>
<dbReference type="AlphaFoldDB" id="A0A6M5YQH6"/>
<dbReference type="GO" id="GO:0046677">
    <property type="term" value="P:response to antibiotic"/>
    <property type="evidence" value="ECO:0007669"/>
    <property type="project" value="TreeGrafter"/>
</dbReference>
<dbReference type="Gene3D" id="2.40.420.20">
    <property type="match status" value="1"/>
</dbReference>
<feature type="domain" description="Multidrug resistance protein MdtA-like beta-barrel" evidence="2">
    <location>
        <begin position="93"/>
        <end position="167"/>
    </location>
</feature>
<evidence type="ECO:0000313" key="4">
    <source>
        <dbReference type="EMBL" id="QJW95222.1"/>
    </source>
</evidence>
<dbReference type="GO" id="GO:0022857">
    <property type="term" value="F:transmembrane transporter activity"/>
    <property type="evidence" value="ECO:0007669"/>
    <property type="project" value="InterPro"/>
</dbReference>
<dbReference type="InterPro" id="IPR058637">
    <property type="entry name" value="YknX-like_C"/>
</dbReference>
<dbReference type="InterPro" id="IPR006143">
    <property type="entry name" value="RND_pump_MFP"/>
</dbReference>
<dbReference type="InterPro" id="IPR058626">
    <property type="entry name" value="MdtA-like_b-barrel"/>
</dbReference>
<accession>A0A6M5YQH6</accession>
<dbReference type="PANTHER" id="PTHR30158">
    <property type="entry name" value="ACRA/E-RELATED COMPONENT OF DRUG EFFLUX TRANSPORTER"/>
    <property type="match status" value="1"/>
</dbReference>
<dbReference type="PANTHER" id="PTHR30158:SF23">
    <property type="entry name" value="MULTIDRUG RESISTANCE PROTEIN MEXA"/>
    <property type="match status" value="1"/>
</dbReference>
<gene>
    <name evidence="4" type="ORF">FTUN_2764</name>
</gene>
<dbReference type="Proteomes" id="UP000503447">
    <property type="component" value="Chromosome"/>
</dbReference>
<reference evidence="5" key="1">
    <citation type="submission" date="2020-05" db="EMBL/GenBank/DDBJ databases">
        <title>Frigoriglobus tundricola gen. nov., sp. nov., a psychrotolerant cellulolytic planctomycete of the family Gemmataceae with two divergent copies of 16S rRNA gene.</title>
        <authorList>
            <person name="Kulichevskaya I.S."/>
            <person name="Ivanova A.A."/>
            <person name="Naumoff D.G."/>
            <person name="Beletsky A.V."/>
            <person name="Rijpstra W.I.C."/>
            <person name="Sinninghe Damste J.S."/>
            <person name="Mardanov A.V."/>
            <person name="Ravin N.V."/>
            <person name="Dedysh S.N."/>
        </authorList>
    </citation>
    <scope>NUCLEOTIDE SEQUENCE [LARGE SCALE GENOMIC DNA]</scope>
    <source>
        <strain evidence="5">PL17</strain>
    </source>
</reference>
<evidence type="ECO:0000313" key="5">
    <source>
        <dbReference type="Proteomes" id="UP000503447"/>
    </source>
</evidence>
<evidence type="ECO:0000259" key="2">
    <source>
        <dbReference type="Pfam" id="PF25944"/>
    </source>
</evidence>
<proteinExistence type="inferred from homology"/>
<comment type="similarity">
    <text evidence="1">Belongs to the membrane fusion protein (MFP) (TC 8.A.1) family.</text>
</comment>
<dbReference type="GO" id="GO:0030313">
    <property type="term" value="C:cell envelope"/>
    <property type="evidence" value="ECO:0007669"/>
    <property type="project" value="UniProtKB-SubCell"/>
</dbReference>
<name>A0A6M5YQH6_9BACT</name>
<keyword evidence="5" id="KW-1185">Reference proteome</keyword>
<evidence type="ECO:0000259" key="3">
    <source>
        <dbReference type="Pfam" id="PF25989"/>
    </source>
</evidence>
<organism evidence="4 5">
    <name type="scientific">Frigoriglobus tundricola</name>
    <dbReference type="NCBI Taxonomy" id="2774151"/>
    <lineage>
        <taxon>Bacteria</taxon>
        <taxon>Pseudomonadati</taxon>
        <taxon>Planctomycetota</taxon>
        <taxon>Planctomycetia</taxon>
        <taxon>Gemmatales</taxon>
        <taxon>Gemmataceae</taxon>
        <taxon>Frigoriglobus</taxon>
    </lineage>
</organism>
<dbReference type="EMBL" id="CP053452">
    <property type="protein sequence ID" value="QJW95222.1"/>
    <property type="molecule type" value="Genomic_DNA"/>
</dbReference>
<dbReference type="Gene3D" id="2.40.50.100">
    <property type="match status" value="1"/>
</dbReference>
<feature type="domain" description="YknX-like C-terminal permuted SH3-like" evidence="3">
    <location>
        <begin position="172"/>
        <end position="240"/>
    </location>
</feature>
<dbReference type="Gene3D" id="2.40.30.170">
    <property type="match status" value="1"/>
</dbReference>
<dbReference type="Pfam" id="PF25989">
    <property type="entry name" value="YknX_C"/>
    <property type="match status" value="1"/>
</dbReference>
<dbReference type="SUPFAM" id="SSF111369">
    <property type="entry name" value="HlyD-like secretion proteins"/>
    <property type="match status" value="1"/>
</dbReference>
<sequence>MVSKQEVLEYGAKLAKARAKLQLSEAKLNFATVRAPFDGIIDRLYEQQGSLVQQGDTLTALSDNSVMWVYFNVPEARYLDYMAKLGPGQNDHQDYETRIQAFLSELNRQTRIELVLANGSTFLHAGKITTIEAKFNNQTGNVAFRADFPNPNRLLRHGQTGNILLKQTLHNALVIPVRATFQILDKRYVYVIGEDRTVHQREVVVQNELDDLFVITSGLGVNDKIVLDGVQQVRDGDEVEGFEFREPAAVLEHQKYHAE</sequence>
<protein>
    <submittedName>
        <fullName evidence="4">RND efflux system, membrane fusion protein</fullName>
    </submittedName>
</protein>
<dbReference type="GO" id="GO:0005886">
    <property type="term" value="C:plasma membrane"/>
    <property type="evidence" value="ECO:0007669"/>
    <property type="project" value="TreeGrafter"/>
</dbReference>
<dbReference type="Pfam" id="PF25944">
    <property type="entry name" value="Beta-barrel_RND"/>
    <property type="match status" value="1"/>
</dbReference>
<evidence type="ECO:0000256" key="1">
    <source>
        <dbReference type="ARBA" id="ARBA00009477"/>
    </source>
</evidence>
<dbReference type="KEGG" id="ftj:FTUN_2764"/>